<feature type="compositionally biased region" description="Basic and acidic residues" evidence="6">
    <location>
        <begin position="1"/>
        <end position="13"/>
    </location>
</feature>
<keyword evidence="4 7" id="KW-0472">Membrane</keyword>
<organism evidence="8">
    <name type="scientific">Magallana gigas</name>
    <name type="common">Pacific oyster</name>
    <name type="synonym">Crassostrea gigas</name>
    <dbReference type="NCBI Taxonomy" id="29159"/>
    <lineage>
        <taxon>Eukaryota</taxon>
        <taxon>Metazoa</taxon>
        <taxon>Spiralia</taxon>
        <taxon>Lophotrochozoa</taxon>
        <taxon>Mollusca</taxon>
        <taxon>Bivalvia</taxon>
        <taxon>Autobranchia</taxon>
        <taxon>Pteriomorphia</taxon>
        <taxon>Ostreida</taxon>
        <taxon>Ostreoidea</taxon>
        <taxon>Ostreidae</taxon>
        <taxon>Magallana</taxon>
    </lineage>
</organism>
<evidence type="ECO:0000256" key="1">
    <source>
        <dbReference type="ARBA" id="ARBA00004370"/>
    </source>
</evidence>
<name>K1S4D3_MAGGI</name>
<keyword evidence="3 5" id="KW-0808">Transferase</keyword>
<dbReference type="Pfam" id="PF01066">
    <property type="entry name" value="CDP-OH_P_transf"/>
    <property type="match status" value="1"/>
</dbReference>
<dbReference type="PANTHER" id="PTHR10414:SF71">
    <property type="entry name" value="FI05338P"/>
    <property type="match status" value="1"/>
</dbReference>
<feature type="transmembrane region" description="Helical" evidence="7">
    <location>
        <begin position="233"/>
        <end position="249"/>
    </location>
</feature>
<dbReference type="GO" id="GO:0005794">
    <property type="term" value="C:Golgi apparatus"/>
    <property type="evidence" value="ECO:0007669"/>
    <property type="project" value="TreeGrafter"/>
</dbReference>
<dbReference type="InterPro" id="IPR000462">
    <property type="entry name" value="CDP-OH_P_trans"/>
</dbReference>
<evidence type="ECO:0000256" key="4">
    <source>
        <dbReference type="ARBA" id="ARBA00023136"/>
    </source>
</evidence>
<feature type="transmembrane region" description="Helical" evidence="7">
    <location>
        <begin position="369"/>
        <end position="387"/>
    </location>
</feature>
<keyword evidence="7" id="KW-1133">Transmembrane helix</keyword>
<feature type="region of interest" description="Disordered" evidence="6">
    <location>
        <begin position="85"/>
        <end position="132"/>
    </location>
</feature>
<comment type="subcellular location">
    <subcellularLocation>
        <location evidence="1">Membrane</location>
    </subcellularLocation>
</comment>
<gene>
    <name evidence="8" type="ORF">CGI_10017839</name>
</gene>
<dbReference type="GO" id="GO:0004307">
    <property type="term" value="F:ethanolaminephosphotransferase activity"/>
    <property type="evidence" value="ECO:0007669"/>
    <property type="project" value="TreeGrafter"/>
</dbReference>
<evidence type="ECO:0000256" key="3">
    <source>
        <dbReference type="ARBA" id="ARBA00022679"/>
    </source>
</evidence>
<keyword evidence="7" id="KW-0812">Transmembrane</keyword>
<feature type="transmembrane region" description="Helical" evidence="7">
    <location>
        <begin position="341"/>
        <end position="357"/>
    </location>
</feature>
<dbReference type="Gene3D" id="1.20.120.1760">
    <property type="match status" value="1"/>
</dbReference>
<dbReference type="HOGENOM" id="CLU_592193_0_0_1"/>
<dbReference type="InterPro" id="IPR048254">
    <property type="entry name" value="CDP_ALCOHOL_P_TRANSF_CS"/>
</dbReference>
<proteinExistence type="inferred from homology"/>
<reference evidence="8" key="1">
    <citation type="journal article" date="2012" name="Nature">
        <title>The oyster genome reveals stress adaptation and complexity of shell formation.</title>
        <authorList>
            <person name="Zhang G."/>
            <person name="Fang X."/>
            <person name="Guo X."/>
            <person name="Li L."/>
            <person name="Luo R."/>
            <person name="Xu F."/>
            <person name="Yang P."/>
            <person name="Zhang L."/>
            <person name="Wang X."/>
            <person name="Qi H."/>
            <person name="Xiong Z."/>
            <person name="Que H."/>
            <person name="Xie Y."/>
            <person name="Holland P.W."/>
            <person name="Paps J."/>
            <person name="Zhu Y."/>
            <person name="Wu F."/>
            <person name="Chen Y."/>
            <person name="Wang J."/>
            <person name="Peng C."/>
            <person name="Meng J."/>
            <person name="Yang L."/>
            <person name="Liu J."/>
            <person name="Wen B."/>
            <person name="Zhang N."/>
            <person name="Huang Z."/>
            <person name="Zhu Q."/>
            <person name="Feng Y."/>
            <person name="Mount A."/>
            <person name="Hedgecock D."/>
            <person name="Xu Z."/>
            <person name="Liu Y."/>
            <person name="Domazet-Loso T."/>
            <person name="Du Y."/>
            <person name="Sun X."/>
            <person name="Zhang S."/>
            <person name="Liu B."/>
            <person name="Cheng P."/>
            <person name="Jiang X."/>
            <person name="Li J."/>
            <person name="Fan D."/>
            <person name="Wang W."/>
            <person name="Fu W."/>
            <person name="Wang T."/>
            <person name="Wang B."/>
            <person name="Zhang J."/>
            <person name="Peng Z."/>
            <person name="Li Y."/>
            <person name="Li N."/>
            <person name="Wang J."/>
            <person name="Chen M."/>
            <person name="He Y."/>
            <person name="Tan F."/>
            <person name="Song X."/>
            <person name="Zheng Q."/>
            <person name="Huang R."/>
            <person name="Yang H."/>
            <person name="Du X."/>
            <person name="Chen L."/>
            <person name="Yang M."/>
            <person name="Gaffney P.M."/>
            <person name="Wang S."/>
            <person name="Luo L."/>
            <person name="She Z."/>
            <person name="Ming Y."/>
            <person name="Huang W."/>
            <person name="Zhang S."/>
            <person name="Huang B."/>
            <person name="Zhang Y."/>
            <person name="Qu T."/>
            <person name="Ni P."/>
            <person name="Miao G."/>
            <person name="Wang J."/>
            <person name="Wang Q."/>
            <person name="Steinberg C.E."/>
            <person name="Wang H."/>
            <person name="Li N."/>
            <person name="Qian L."/>
            <person name="Zhang G."/>
            <person name="Li Y."/>
            <person name="Yang H."/>
            <person name="Liu X."/>
            <person name="Wang J."/>
            <person name="Yin Y."/>
            <person name="Wang J."/>
        </authorList>
    </citation>
    <scope>NUCLEOTIDE SEQUENCE [LARGE SCALE GENOMIC DNA]</scope>
    <source>
        <strain evidence="8">05x7-T-G4-1.051#20</strain>
    </source>
</reference>
<feature type="transmembrane region" description="Helical" evidence="7">
    <location>
        <begin position="399"/>
        <end position="417"/>
    </location>
</feature>
<protein>
    <submittedName>
        <fullName evidence="8">Ethanolaminephosphotransferase 1</fullName>
    </submittedName>
</protein>
<feature type="transmembrane region" description="Helical" evidence="7">
    <location>
        <begin position="261"/>
        <end position="282"/>
    </location>
</feature>
<dbReference type="InParanoid" id="K1S4D3"/>
<feature type="compositionally biased region" description="Polar residues" evidence="6">
    <location>
        <begin position="98"/>
        <end position="110"/>
    </location>
</feature>
<dbReference type="PANTHER" id="PTHR10414">
    <property type="entry name" value="ETHANOLAMINEPHOSPHOTRANSFERASE"/>
    <property type="match status" value="1"/>
</dbReference>
<dbReference type="EMBL" id="JH816626">
    <property type="protein sequence ID" value="EKC42271.1"/>
    <property type="molecule type" value="Genomic_DNA"/>
</dbReference>
<dbReference type="InterPro" id="IPR014472">
    <property type="entry name" value="CHOPT"/>
</dbReference>
<feature type="transmembrane region" description="Helical" evidence="7">
    <location>
        <begin position="423"/>
        <end position="444"/>
    </location>
</feature>
<evidence type="ECO:0000256" key="7">
    <source>
        <dbReference type="SAM" id="Phobius"/>
    </source>
</evidence>
<accession>K1S4D3</accession>
<dbReference type="InterPro" id="IPR043130">
    <property type="entry name" value="CDP-OH_PTrfase_TM_dom"/>
</dbReference>
<sequence>MHGKSKMDQKLFQDHGIAVGGTSPKGRRKLNFVEKKEKLPLNGKSIFVDVKEKSQCRSITEDIKRLGARADEFFHKDINYVITSNRTSKPDKREPFQSPESPSIVSTPSPFNCGPSPSPASGSIPPPESTNPVLTNAENWGIKIITLDVALKWIQREISKLPPVNTNVKTKGSNLRGSYKDGIDGKQARRTGSSSPLGELFDHGLDSWATLFLPVALYSIFGRGEYGVGVFRVYFIVTGVMLCFILSHWEKYNTKILFLPWGYDLSQLAMTGVYLLTFVGGHDLWKFKFPVIDMYCSEVIEIVMYVGFFVLTFPATFWNIYKSYRDGTGKLYGPWEMLRPLVSTFLLFSLMVVWARVSTCQVMELQPRLFYWTTGTAFSYIACRLIISQMSDTRCELINWLILPLAAIVAASSLLSLGQLEVYLLWAYCFLVTAAHIHFGVHVVQEMCDHFKISALTIKPKQ</sequence>
<evidence type="ECO:0000256" key="2">
    <source>
        <dbReference type="ARBA" id="ARBA00010441"/>
    </source>
</evidence>
<evidence type="ECO:0000313" key="8">
    <source>
        <dbReference type="EMBL" id="EKC42271.1"/>
    </source>
</evidence>
<feature type="region of interest" description="Disordered" evidence="6">
    <location>
        <begin position="1"/>
        <end position="29"/>
    </location>
</feature>
<feature type="compositionally biased region" description="Basic and acidic residues" evidence="6">
    <location>
        <begin position="178"/>
        <end position="187"/>
    </location>
</feature>
<evidence type="ECO:0000256" key="5">
    <source>
        <dbReference type="RuleBase" id="RU003750"/>
    </source>
</evidence>
<evidence type="ECO:0000256" key="6">
    <source>
        <dbReference type="SAM" id="MobiDB-lite"/>
    </source>
</evidence>
<feature type="region of interest" description="Disordered" evidence="6">
    <location>
        <begin position="175"/>
        <end position="194"/>
    </location>
</feature>
<dbReference type="PROSITE" id="PS00379">
    <property type="entry name" value="CDP_ALCOHOL_P_TRANSF"/>
    <property type="match status" value="1"/>
</dbReference>
<dbReference type="GO" id="GO:0006646">
    <property type="term" value="P:phosphatidylethanolamine biosynthetic process"/>
    <property type="evidence" value="ECO:0007669"/>
    <property type="project" value="TreeGrafter"/>
</dbReference>
<dbReference type="FunCoup" id="K1S4D3">
    <property type="interactions" value="1256"/>
</dbReference>
<feature type="transmembrane region" description="Helical" evidence="7">
    <location>
        <begin position="302"/>
        <end position="321"/>
    </location>
</feature>
<comment type="similarity">
    <text evidence="2 5">Belongs to the CDP-alcohol phosphatidyltransferase class-I family.</text>
</comment>
<dbReference type="GO" id="GO:0005789">
    <property type="term" value="C:endoplasmic reticulum membrane"/>
    <property type="evidence" value="ECO:0007669"/>
    <property type="project" value="TreeGrafter"/>
</dbReference>
<dbReference type="AlphaFoldDB" id="K1S4D3"/>